<reference evidence="2" key="1">
    <citation type="journal article" date="2021" name="PeerJ">
        <title>Extensive microbial diversity within the chicken gut microbiome revealed by metagenomics and culture.</title>
        <authorList>
            <person name="Gilroy R."/>
            <person name="Ravi A."/>
            <person name="Getino M."/>
            <person name="Pursley I."/>
            <person name="Horton D.L."/>
            <person name="Alikhan N.F."/>
            <person name="Baker D."/>
            <person name="Gharbi K."/>
            <person name="Hall N."/>
            <person name="Watson M."/>
            <person name="Adriaenssens E.M."/>
            <person name="Foster-Nyarko E."/>
            <person name="Jarju S."/>
            <person name="Secka A."/>
            <person name="Antonio M."/>
            <person name="Oren A."/>
            <person name="Chaudhuri R.R."/>
            <person name="La Ragione R."/>
            <person name="Hildebrand F."/>
            <person name="Pallen M.J."/>
        </authorList>
    </citation>
    <scope>NUCLEOTIDE SEQUENCE</scope>
    <source>
        <strain evidence="2">ChiSjej2B20-11307</strain>
    </source>
</reference>
<protein>
    <recommendedName>
        <fullName evidence="1">DNA mismatch repair protein MutS-like N-terminal domain-containing protein</fullName>
    </recommendedName>
</protein>
<dbReference type="InterPro" id="IPR007695">
    <property type="entry name" value="DNA_mismatch_repair_MutS-lik_N"/>
</dbReference>
<reference evidence="2" key="2">
    <citation type="submission" date="2021-04" db="EMBL/GenBank/DDBJ databases">
        <authorList>
            <person name="Gilroy R."/>
        </authorList>
    </citation>
    <scope>NUCLEOTIDE SEQUENCE</scope>
    <source>
        <strain evidence="2">ChiSjej2B20-11307</strain>
    </source>
</reference>
<evidence type="ECO:0000313" key="3">
    <source>
        <dbReference type="Proteomes" id="UP000824223"/>
    </source>
</evidence>
<organism evidence="2 3">
    <name type="scientific">Candidatus Mediterraneibacter pullicola</name>
    <dbReference type="NCBI Taxonomy" id="2838682"/>
    <lineage>
        <taxon>Bacteria</taxon>
        <taxon>Bacillati</taxon>
        <taxon>Bacillota</taxon>
        <taxon>Clostridia</taxon>
        <taxon>Lachnospirales</taxon>
        <taxon>Lachnospiraceae</taxon>
        <taxon>Mediterraneibacter</taxon>
    </lineage>
</organism>
<evidence type="ECO:0000259" key="1">
    <source>
        <dbReference type="Pfam" id="PF01624"/>
    </source>
</evidence>
<gene>
    <name evidence="2" type="ORF">H9798_05700</name>
</gene>
<sequence>MSKGQPLISQYLAIKEANKDAVVFFQVGTFYQLYYYDAELAASILHTKIISRAIGGGQKIPMCGIPKTAGRKRAETFAREGYRVLLCDQTGEKTEKGITVRVIAEEIMPQSAAGSSDMPSKWDEYLKKHSFEDTVPPKNKHGSSPAEKNILNDLRYLELNDMTPMDALNLLQEWKRKYVCIDNRPCGV</sequence>
<dbReference type="Proteomes" id="UP000824223">
    <property type="component" value="Unassembled WGS sequence"/>
</dbReference>
<accession>A0A9D2H8R8</accession>
<comment type="caution">
    <text evidence="2">The sequence shown here is derived from an EMBL/GenBank/DDBJ whole genome shotgun (WGS) entry which is preliminary data.</text>
</comment>
<name>A0A9D2H8R8_9FIRM</name>
<dbReference type="InterPro" id="IPR016151">
    <property type="entry name" value="DNA_mismatch_repair_MutS_N"/>
</dbReference>
<dbReference type="GO" id="GO:0006298">
    <property type="term" value="P:mismatch repair"/>
    <property type="evidence" value="ECO:0007669"/>
    <property type="project" value="InterPro"/>
</dbReference>
<dbReference type="EMBL" id="DXAK01000029">
    <property type="protein sequence ID" value="HJA06628.1"/>
    <property type="molecule type" value="Genomic_DNA"/>
</dbReference>
<dbReference type="GO" id="GO:0005524">
    <property type="term" value="F:ATP binding"/>
    <property type="evidence" value="ECO:0007669"/>
    <property type="project" value="InterPro"/>
</dbReference>
<dbReference type="Gene3D" id="3.40.1170.10">
    <property type="entry name" value="DNA repair protein MutS, domain I"/>
    <property type="match status" value="1"/>
</dbReference>
<evidence type="ECO:0000313" key="2">
    <source>
        <dbReference type="EMBL" id="HJA06628.1"/>
    </source>
</evidence>
<dbReference type="Pfam" id="PF01624">
    <property type="entry name" value="MutS_I"/>
    <property type="match status" value="1"/>
</dbReference>
<dbReference type="SUPFAM" id="SSF55271">
    <property type="entry name" value="DNA repair protein MutS, domain I"/>
    <property type="match status" value="1"/>
</dbReference>
<proteinExistence type="predicted"/>
<dbReference type="GO" id="GO:0030983">
    <property type="term" value="F:mismatched DNA binding"/>
    <property type="evidence" value="ECO:0007669"/>
    <property type="project" value="InterPro"/>
</dbReference>
<dbReference type="AlphaFoldDB" id="A0A9D2H8R8"/>
<feature type="domain" description="DNA mismatch repair protein MutS-like N-terminal" evidence="1">
    <location>
        <begin position="5"/>
        <end position="105"/>
    </location>
</feature>